<gene>
    <name evidence="2" type="ORF">SARC_16582</name>
</gene>
<dbReference type="Proteomes" id="UP000054560">
    <property type="component" value="Unassembled WGS sequence"/>
</dbReference>
<dbReference type="AlphaFoldDB" id="A0A0L0F2P2"/>
<evidence type="ECO:0000313" key="3">
    <source>
        <dbReference type="Proteomes" id="UP000054560"/>
    </source>
</evidence>
<organism evidence="2 3">
    <name type="scientific">Sphaeroforma arctica JP610</name>
    <dbReference type="NCBI Taxonomy" id="667725"/>
    <lineage>
        <taxon>Eukaryota</taxon>
        <taxon>Ichthyosporea</taxon>
        <taxon>Ichthyophonida</taxon>
        <taxon>Sphaeroforma</taxon>
    </lineage>
</organism>
<evidence type="ECO:0000256" key="1">
    <source>
        <dbReference type="SAM" id="MobiDB-lite"/>
    </source>
</evidence>
<reference evidence="2 3" key="1">
    <citation type="submission" date="2011-02" db="EMBL/GenBank/DDBJ databases">
        <title>The Genome Sequence of Sphaeroforma arctica JP610.</title>
        <authorList>
            <consortium name="The Broad Institute Genome Sequencing Platform"/>
            <person name="Russ C."/>
            <person name="Cuomo C."/>
            <person name="Young S.K."/>
            <person name="Zeng Q."/>
            <person name="Gargeya S."/>
            <person name="Alvarado L."/>
            <person name="Berlin A."/>
            <person name="Chapman S.B."/>
            <person name="Chen Z."/>
            <person name="Freedman E."/>
            <person name="Gellesch M."/>
            <person name="Goldberg J."/>
            <person name="Griggs A."/>
            <person name="Gujja S."/>
            <person name="Heilman E."/>
            <person name="Heiman D."/>
            <person name="Howarth C."/>
            <person name="Mehta T."/>
            <person name="Neiman D."/>
            <person name="Pearson M."/>
            <person name="Roberts A."/>
            <person name="Saif S."/>
            <person name="Shea T."/>
            <person name="Shenoy N."/>
            <person name="Sisk P."/>
            <person name="Stolte C."/>
            <person name="Sykes S."/>
            <person name="White J."/>
            <person name="Yandava C."/>
            <person name="Burger G."/>
            <person name="Gray M.W."/>
            <person name="Holland P.W.H."/>
            <person name="King N."/>
            <person name="Lang F.B.F."/>
            <person name="Roger A.J."/>
            <person name="Ruiz-Trillo I."/>
            <person name="Haas B."/>
            <person name="Nusbaum C."/>
            <person name="Birren B."/>
        </authorList>
    </citation>
    <scope>NUCLEOTIDE SEQUENCE [LARGE SCALE GENOMIC DNA]</scope>
    <source>
        <strain evidence="2 3">JP610</strain>
    </source>
</reference>
<dbReference type="EMBL" id="KQ250029">
    <property type="protein sequence ID" value="KNC70886.1"/>
    <property type="molecule type" value="Genomic_DNA"/>
</dbReference>
<sequence>MGSESDSESDWVLIDESDGQLDIRRESRDITSRLPTENIRIGSSGQLSRKRSKTNDGSVSTLSSGHSSICNININKDYSTDDTDMIEFDRNIHVDVSMGDTLSRVWVVFENQRWYYGLGWSTTLATDRLSFSNHSGNVGIKKRPSFMGVAGDADIVCH</sequence>
<accession>A0A0L0F2P2</accession>
<proteinExistence type="predicted"/>
<feature type="non-terminal residue" evidence="2">
    <location>
        <position position="158"/>
    </location>
</feature>
<evidence type="ECO:0000313" key="2">
    <source>
        <dbReference type="EMBL" id="KNC70886.1"/>
    </source>
</evidence>
<keyword evidence="3" id="KW-1185">Reference proteome</keyword>
<name>A0A0L0F2P2_9EUKA</name>
<feature type="region of interest" description="Disordered" evidence="1">
    <location>
        <begin position="41"/>
        <end position="65"/>
    </location>
</feature>
<protein>
    <submittedName>
        <fullName evidence="2">Uncharacterized protein</fullName>
    </submittedName>
</protein>
<dbReference type="OrthoDB" id="74314at2759"/>
<dbReference type="RefSeq" id="XP_014144788.1">
    <property type="nucleotide sequence ID" value="XM_014289313.1"/>
</dbReference>
<dbReference type="GeneID" id="25917086"/>